<evidence type="ECO:0000256" key="1">
    <source>
        <dbReference type="ARBA" id="ARBA00004141"/>
    </source>
</evidence>
<evidence type="ECO:0000256" key="8">
    <source>
        <dbReference type="ARBA" id="ARBA00023065"/>
    </source>
</evidence>
<evidence type="ECO:0000256" key="13">
    <source>
        <dbReference type="SAM" id="MobiDB-lite"/>
    </source>
</evidence>
<keyword evidence="5 12" id="KW-0812">Transmembrane</keyword>
<keyword evidence="6 14" id="KW-1133">Transmembrane helix</keyword>
<feature type="transmembrane region" description="Helical" evidence="14">
    <location>
        <begin position="345"/>
        <end position="368"/>
    </location>
</feature>
<dbReference type="GO" id="GO:0035725">
    <property type="term" value="P:sodium ion transmembrane transport"/>
    <property type="evidence" value="ECO:0000318"/>
    <property type="project" value="GO_Central"/>
</dbReference>
<evidence type="ECO:0000256" key="2">
    <source>
        <dbReference type="ARBA" id="ARBA00007193"/>
    </source>
</evidence>
<evidence type="ECO:0000256" key="12">
    <source>
        <dbReference type="RuleBase" id="RU000679"/>
    </source>
</evidence>
<dbReference type="Proteomes" id="UP000000305">
    <property type="component" value="Unassembled WGS sequence"/>
</dbReference>
<evidence type="ECO:0000256" key="14">
    <source>
        <dbReference type="SAM" id="Phobius"/>
    </source>
</evidence>
<keyword evidence="9 14" id="KW-0472">Membrane</keyword>
<dbReference type="PANTHER" id="PTHR11690:SF288">
    <property type="entry name" value="AMILORIDE-SENSITIVE NA+ CHANNEL-RELATED"/>
    <property type="match status" value="1"/>
</dbReference>
<comment type="similarity">
    <text evidence="2 12">Belongs to the amiloride-sensitive sodium channel (TC 1.A.6) family.</text>
</comment>
<proteinExistence type="inferred from homology"/>
<gene>
    <name evidence="15" type="ORF">DAPPUDRAFT_95408</name>
</gene>
<dbReference type="Pfam" id="PF00858">
    <property type="entry name" value="ASC"/>
    <property type="match status" value="1"/>
</dbReference>
<evidence type="ECO:0000256" key="6">
    <source>
        <dbReference type="ARBA" id="ARBA00022989"/>
    </source>
</evidence>
<dbReference type="InterPro" id="IPR020903">
    <property type="entry name" value="ENaC_CS"/>
</dbReference>
<evidence type="ECO:0000256" key="3">
    <source>
        <dbReference type="ARBA" id="ARBA00022448"/>
    </source>
</evidence>
<keyword evidence="8 12" id="KW-0406">Ion transport</keyword>
<evidence type="ECO:0000256" key="9">
    <source>
        <dbReference type="ARBA" id="ARBA00023136"/>
    </source>
</evidence>
<evidence type="ECO:0000256" key="10">
    <source>
        <dbReference type="ARBA" id="ARBA00023201"/>
    </source>
</evidence>
<evidence type="ECO:0000256" key="5">
    <source>
        <dbReference type="ARBA" id="ARBA00022692"/>
    </source>
</evidence>
<evidence type="ECO:0000256" key="7">
    <source>
        <dbReference type="ARBA" id="ARBA00023053"/>
    </source>
</evidence>
<dbReference type="FunCoup" id="E9FVN5">
    <property type="interactions" value="53"/>
</dbReference>
<evidence type="ECO:0008006" key="17">
    <source>
        <dbReference type="Google" id="ProtNLM"/>
    </source>
</evidence>
<evidence type="ECO:0000256" key="4">
    <source>
        <dbReference type="ARBA" id="ARBA00022461"/>
    </source>
</evidence>
<keyword evidence="10 12" id="KW-0739">Sodium transport</keyword>
<dbReference type="InterPro" id="IPR001873">
    <property type="entry name" value="ENaC"/>
</dbReference>
<dbReference type="AlphaFoldDB" id="E9FVN5"/>
<dbReference type="HOGENOM" id="CLU_024950_1_0_1"/>
<dbReference type="OMA" id="WINGREC"/>
<protein>
    <recommendedName>
        <fullName evidence="17">Sodium channel protein Nach</fullName>
    </recommendedName>
</protein>
<dbReference type="Gene3D" id="2.60.470.10">
    <property type="entry name" value="Acid-sensing ion channels like domains"/>
    <property type="match status" value="1"/>
</dbReference>
<dbReference type="PhylomeDB" id="E9FVN5"/>
<keyword evidence="16" id="KW-1185">Reference proteome</keyword>
<sequence length="447" mass="51252">MYRYADISYEKMQLTLRYMTKLDRAINNERELKELNEFYKSRNISALDLFKILEMTAPSCSDIVMDCNWLGLTEPCMEYFSFLPTDDGMCCTFNSDKYFDSMLGIEYNANEPLRVNGNGYRMGLNLVIDANVEDYSVTTGKFDGFKVLVHGPEEFPDISDRAFVLGPGTETFVAIKGTTTFNTEDVAREVTPIKRQCLVEGEKKLKYYRQYSRSACFVDCKTRKMQEDCNCRPYFFREKVRSRGHEICECLPPCTDTRYDPEISYASFPGRGFNLTRTFKRLVEKRNLSTGTDGTEYFKSNVAILHVYYKEKTGMRYRTDIRFGIEDFICNLIFLFSNQFQVATAMGGLLGLGLGMSFISVIELFYFFCVRRFFLRHRAAAAPDQAKQSPSTPPAESDEAKNVWPSSTTLTSSIKTVESSLDGHKNNLVRRGSLNLPADLQATLFKY</sequence>
<evidence type="ECO:0000256" key="11">
    <source>
        <dbReference type="ARBA" id="ARBA00023303"/>
    </source>
</evidence>
<organism evidence="15 16">
    <name type="scientific">Daphnia pulex</name>
    <name type="common">Water flea</name>
    <dbReference type="NCBI Taxonomy" id="6669"/>
    <lineage>
        <taxon>Eukaryota</taxon>
        <taxon>Metazoa</taxon>
        <taxon>Ecdysozoa</taxon>
        <taxon>Arthropoda</taxon>
        <taxon>Crustacea</taxon>
        <taxon>Branchiopoda</taxon>
        <taxon>Diplostraca</taxon>
        <taxon>Cladocera</taxon>
        <taxon>Anomopoda</taxon>
        <taxon>Daphniidae</taxon>
        <taxon>Daphnia</taxon>
    </lineage>
</organism>
<dbReference type="InParanoid" id="E9FVN5"/>
<dbReference type="EMBL" id="GL732525">
    <property type="protein sequence ID" value="EFX88585.1"/>
    <property type="molecule type" value="Genomic_DNA"/>
</dbReference>
<dbReference type="KEGG" id="dpx:DAPPUDRAFT_95408"/>
<dbReference type="GO" id="GO:0015280">
    <property type="term" value="F:ligand-gated sodium channel activity"/>
    <property type="evidence" value="ECO:0000318"/>
    <property type="project" value="GO_Central"/>
</dbReference>
<keyword evidence="7" id="KW-0915">Sodium</keyword>
<keyword evidence="4 12" id="KW-0894">Sodium channel</keyword>
<accession>E9FVN5</accession>
<dbReference type="PROSITE" id="PS01206">
    <property type="entry name" value="ASC"/>
    <property type="match status" value="1"/>
</dbReference>
<keyword evidence="11 12" id="KW-0407">Ion channel</keyword>
<evidence type="ECO:0000313" key="15">
    <source>
        <dbReference type="EMBL" id="EFX88585.1"/>
    </source>
</evidence>
<dbReference type="PANTHER" id="PTHR11690">
    <property type="entry name" value="AMILORIDE-SENSITIVE SODIUM CHANNEL-RELATED"/>
    <property type="match status" value="1"/>
</dbReference>
<name>E9FVN5_DAPPU</name>
<keyword evidence="3 12" id="KW-0813">Transport</keyword>
<dbReference type="eggNOG" id="KOG4294">
    <property type="taxonomic scope" value="Eukaryota"/>
</dbReference>
<comment type="subcellular location">
    <subcellularLocation>
        <location evidence="1">Membrane</location>
        <topology evidence="1">Multi-pass membrane protein</topology>
    </subcellularLocation>
</comment>
<dbReference type="GO" id="GO:0005886">
    <property type="term" value="C:plasma membrane"/>
    <property type="evidence" value="ECO:0000318"/>
    <property type="project" value="GO_Central"/>
</dbReference>
<dbReference type="OrthoDB" id="6336424at2759"/>
<reference evidence="15 16" key="1">
    <citation type="journal article" date="2011" name="Science">
        <title>The ecoresponsive genome of Daphnia pulex.</title>
        <authorList>
            <person name="Colbourne J.K."/>
            <person name="Pfrender M.E."/>
            <person name="Gilbert D."/>
            <person name="Thomas W.K."/>
            <person name="Tucker A."/>
            <person name="Oakley T.H."/>
            <person name="Tokishita S."/>
            <person name="Aerts A."/>
            <person name="Arnold G.J."/>
            <person name="Basu M.K."/>
            <person name="Bauer D.J."/>
            <person name="Caceres C.E."/>
            <person name="Carmel L."/>
            <person name="Casola C."/>
            <person name="Choi J.H."/>
            <person name="Detter J.C."/>
            <person name="Dong Q."/>
            <person name="Dusheyko S."/>
            <person name="Eads B.D."/>
            <person name="Frohlich T."/>
            <person name="Geiler-Samerotte K.A."/>
            <person name="Gerlach D."/>
            <person name="Hatcher P."/>
            <person name="Jogdeo S."/>
            <person name="Krijgsveld J."/>
            <person name="Kriventseva E.V."/>
            <person name="Kultz D."/>
            <person name="Laforsch C."/>
            <person name="Lindquist E."/>
            <person name="Lopez J."/>
            <person name="Manak J.R."/>
            <person name="Muller J."/>
            <person name="Pangilinan J."/>
            <person name="Patwardhan R.P."/>
            <person name="Pitluck S."/>
            <person name="Pritham E.J."/>
            <person name="Rechtsteiner A."/>
            <person name="Rho M."/>
            <person name="Rogozin I.B."/>
            <person name="Sakarya O."/>
            <person name="Salamov A."/>
            <person name="Schaack S."/>
            <person name="Shapiro H."/>
            <person name="Shiga Y."/>
            <person name="Skalitzky C."/>
            <person name="Smith Z."/>
            <person name="Souvorov A."/>
            <person name="Sung W."/>
            <person name="Tang Z."/>
            <person name="Tsuchiya D."/>
            <person name="Tu H."/>
            <person name="Vos H."/>
            <person name="Wang M."/>
            <person name="Wolf Y.I."/>
            <person name="Yamagata H."/>
            <person name="Yamada T."/>
            <person name="Ye Y."/>
            <person name="Shaw J.R."/>
            <person name="Andrews J."/>
            <person name="Crease T.J."/>
            <person name="Tang H."/>
            <person name="Lucas S.M."/>
            <person name="Robertson H.M."/>
            <person name="Bork P."/>
            <person name="Koonin E.V."/>
            <person name="Zdobnov E.M."/>
            <person name="Grigoriev I.V."/>
            <person name="Lynch M."/>
            <person name="Boore J.L."/>
        </authorList>
    </citation>
    <scope>NUCLEOTIDE SEQUENCE [LARGE SCALE GENOMIC DNA]</scope>
</reference>
<feature type="region of interest" description="Disordered" evidence="13">
    <location>
        <begin position="385"/>
        <end position="407"/>
    </location>
</feature>
<evidence type="ECO:0000313" key="16">
    <source>
        <dbReference type="Proteomes" id="UP000000305"/>
    </source>
</evidence>